<feature type="compositionally biased region" description="Polar residues" evidence="1">
    <location>
        <begin position="192"/>
        <end position="213"/>
    </location>
</feature>
<evidence type="ECO:0000256" key="1">
    <source>
        <dbReference type="SAM" id="MobiDB-lite"/>
    </source>
</evidence>
<protein>
    <submittedName>
        <fullName evidence="3">DNA polymerase</fullName>
    </submittedName>
</protein>
<dbReference type="AlphaFoldDB" id="A0A7T8HHI9"/>
<dbReference type="GO" id="GO:0003682">
    <property type="term" value="F:chromatin binding"/>
    <property type="evidence" value="ECO:0007669"/>
    <property type="project" value="TreeGrafter"/>
</dbReference>
<feature type="compositionally biased region" description="Basic residues" evidence="1">
    <location>
        <begin position="12"/>
        <end position="22"/>
    </location>
</feature>
<dbReference type="GO" id="GO:0005658">
    <property type="term" value="C:alpha DNA polymerase:primase complex"/>
    <property type="evidence" value="ECO:0007669"/>
    <property type="project" value="TreeGrafter"/>
</dbReference>
<sequence length="230" mass="25692">MEDDSGEGVRSRRERKGSARKQSRFDALKKLKETRLSGKKNSYECGEVENVYDIVEEKEYAKRVRERREEDWIVDDDGGYVEDGREVFDEEENDEEEESKSGQKRKDKRKGLSKDSKGFKGGSKGSIKSMLLAMPSSSISAGASSKEKSSFGNLDEDEILGELLDQVKKPKAAAASSSLSLPPPPKRFKGSPSPQAPSTHLRTPSSGKEQGSSVPRRLQLLVVHYRHRRS</sequence>
<dbReference type="InterPro" id="IPR024647">
    <property type="entry name" value="DNA_pol_a_cat_su_N"/>
</dbReference>
<dbReference type="GO" id="GO:0003887">
    <property type="term" value="F:DNA-directed DNA polymerase activity"/>
    <property type="evidence" value="ECO:0007669"/>
    <property type="project" value="TreeGrafter"/>
</dbReference>
<dbReference type="GO" id="GO:1902975">
    <property type="term" value="P:mitotic DNA replication initiation"/>
    <property type="evidence" value="ECO:0007669"/>
    <property type="project" value="TreeGrafter"/>
</dbReference>
<feature type="compositionally biased region" description="Acidic residues" evidence="1">
    <location>
        <begin position="88"/>
        <end position="98"/>
    </location>
</feature>
<name>A0A7T8HHI9_CALRO</name>
<organism evidence="3 4">
    <name type="scientific">Caligus rogercresseyi</name>
    <name type="common">Sea louse</name>
    <dbReference type="NCBI Taxonomy" id="217165"/>
    <lineage>
        <taxon>Eukaryota</taxon>
        <taxon>Metazoa</taxon>
        <taxon>Ecdysozoa</taxon>
        <taxon>Arthropoda</taxon>
        <taxon>Crustacea</taxon>
        <taxon>Multicrustacea</taxon>
        <taxon>Hexanauplia</taxon>
        <taxon>Copepoda</taxon>
        <taxon>Siphonostomatoida</taxon>
        <taxon>Caligidae</taxon>
        <taxon>Caligus</taxon>
    </lineage>
</organism>
<dbReference type="OrthoDB" id="6755010at2759"/>
<dbReference type="GO" id="GO:0006273">
    <property type="term" value="P:lagging strand elongation"/>
    <property type="evidence" value="ECO:0007669"/>
    <property type="project" value="TreeGrafter"/>
</dbReference>
<keyword evidence="4" id="KW-1185">Reference proteome</keyword>
<dbReference type="PANTHER" id="PTHR45861:SF1">
    <property type="entry name" value="DNA POLYMERASE ALPHA CATALYTIC SUBUNIT"/>
    <property type="match status" value="1"/>
</dbReference>
<dbReference type="Proteomes" id="UP000595437">
    <property type="component" value="Chromosome 7"/>
</dbReference>
<feature type="region of interest" description="Disordered" evidence="1">
    <location>
        <begin position="168"/>
        <end position="230"/>
    </location>
</feature>
<feature type="region of interest" description="Disordered" evidence="1">
    <location>
        <begin position="1"/>
        <end position="26"/>
    </location>
</feature>
<reference evidence="4" key="1">
    <citation type="submission" date="2021-01" db="EMBL/GenBank/DDBJ databases">
        <title>Caligus Genome Assembly.</title>
        <authorList>
            <person name="Gallardo-Escarate C."/>
        </authorList>
    </citation>
    <scope>NUCLEOTIDE SEQUENCE [LARGE SCALE GENOMIC DNA]</scope>
</reference>
<evidence type="ECO:0000313" key="3">
    <source>
        <dbReference type="EMBL" id="QQP50188.1"/>
    </source>
</evidence>
<dbReference type="PANTHER" id="PTHR45861">
    <property type="entry name" value="DNA POLYMERASE ALPHA CATALYTIC SUBUNIT"/>
    <property type="match status" value="1"/>
</dbReference>
<dbReference type="GO" id="GO:0006272">
    <property type="term" value="P:leading strand elongation"/>
    <property type="evidence" value="ECO:0007669"/>
    <property type="project" value="TreeGrafter"/>
</dbReference>
<dbReference type="GO" id="GO:0003688">
    <property type="term" value="F:DNA replication origin binding"/>
    <property type="evidence" value="ECO:0007669"/>
    <property type="project" value="TreeGrafter"/>
</dbReference>
<evidence type="ECO:0000313" key="4">
    <source>
        <dbReference type="Proteomes" id="UP000595437"/>
    </source>
</evidence>
<feature type="domain" description="DNA polymerase alpha catalytic subunit N-terminal" evidence="2">
    <location>
        <begin position="28"/>
        <end position="89"/>
    </location>
</feature>
<accession>A0A7T8HHI9</accession>
<dbReference type="Pfam" id="PF12254">
    <property type="entry name" value="DNA_pol_alpha_N"/>
    <property type="match status" value="1"/>
</dbReference>
<evidence type="ECO:0000259" key="2">
    <source>
        <dbReference type="Pfam" id="PF12254"/>
    </source>
</evidence>
<proteinExistence type="predicted"/>
<feature type="region of interest" description="Disordered" evidence="1">
    <location>
        <begin position="73"/>
        <end position="131"/>
    </location>
</feature>
<dbReference type="EMBL" id="CP045896">
    <property type="protein sequence ID" value="QQP50188.1"/>
    <property type="molecule type" value="Genomic_DNA"/>
</dbReference>
<gene>
    <name evidence="3" type="ORF">FKW44_011106</name>
</gene>
<dbReference type="GO" id="GO:0003697">
    <property type="term" value="F:single-stranded DNA binding"/>
    <property type="evidence" value="ECO:0007669"/>
    <property type="project" value="TreeGrafter"/>
</dbReference>